<dbReference type="Proteomes" id="UP000265520">
    <property type="component" value="Unassembled WGS sequence"/>
</dbReference>
<organism evidence="2 3">
    <name type="scientific">Trifolium medium</name>
    <dbReference type="NCBI Taxonomy" id="97028"/>
    <lineage>
        <taxon>Eukaryota</taxon>
        <taxon>Viridiplantae</taxon>
        <taxon>Streptophyta</taxon>
        <taxon>Embryophyta</taxon>
        <taxon>Tracheophyta</taxon>
        <taxon>Spermatophyta</taxon>
        <taxon>Magnoliopsida</taxon>
        <taxon>eudicotyledons</taxon>
        <taxon>Gunneridae</taxon>
        <taxon>Pentapetalae</taxon>
        <taxon>rosids</taxon>
        <taxon>fabids</taxon>
        <taxon>Fabales</taxon>
        <taxon>Fabaceae</taxon>
        <taxon>Papilionoideae</taxon>
        <taxon>50 kb inversion clade</taxon>
        <taxon>NPAAA clade</taxon>
        <taxon>Hologalegina</taxon>
        <taxon>IRL clade</taxon>
        <taxon>Trifolieae</taxon>
        <taxon>Trifolium</taxon>
    </lineage>
</organism>
<evidence type="ECO:0000313" key="2">
    <source>
        <dbReference type="EMBL" id="MCI70409.1"/>
    </source>
</evidence>
<protein>
    <submittedName>
        <fullName evidence="2">Uncharacterized protein</fullName>
    </submittedName>
</protein>
<sequence>MRLDYHGDEDDETFSRGRKHATGEELYFSKPTMSSQSLTEQQDLQLRFLPFTDLRSI</sequence>
<feature type="region of interest" description="Disordered" evidence="1">
    <location>
        <begin position="1"/>
        <end position="21"/>
    </location>
</feature>
<evidence type="ECO:0000313" key="3">
    <source>
        <dbReference type="Proteomes" id="UP000265520"/>
    </source>
</evidence>
<proteinExistence type="predicted"/>
<accession>A0A392UA74</accession>
<keyword evidence="3" id="KW-1185">Reference proteome</keyword>
<feature type="non-terminal residue" evidence="2">
    <location>
        <position position="57"/>
    </location>
</feature>
<dbReference type="EMBL" id="LXQA010775397">
    <property type="protein sequence ID" value="MCI70409.1"/>
    <property type="molecule type" value="Genomic_DNA"/>
</dbReference>
<reference evidence="2 3" key="1">
    <citation type="journal article" date="2018" name="Front. Plant Sci.">
        <title>Red Clover (Trifolium pratense) and Zigzag Clover (T. medium) - A Picture of Genomic Similarities and Differences.</title>
        <authorList>
            <person name="Dluhosova J."/>
            <person name="Istvanek J."/>
            <person name="Nedelnik J."/>
            <person name="Repkova J."/>
        </authorList>
    </citation>
    <scope>NUCLEOTIDE SEQUENCE [LARGE SCALE GENOMIC DNA]</scope>
    <source>
        <strain evidence="3">cv. 10/8</strain>
        <tissue evidence="2">Leaf</tissue>
    </source>
</reference>
<evidence type="ECO:0000256" key="1">
    <source>
        <dbReference type="SAM" id="MobiDB-lite"/>
    </source>
</evidence>
<name>A0A392UA74_9FABA</name>
<dbReference type="AlphaFoldDB" id="A0A392UA74"/>
<comment type="caution">
    <text evidence="2">The sequence shown here is derived from an EMBL/GenBank/DDBJ whole genome shotgun (WGS) entry which is preliminary data.</text>
</comment>